<proteinExistence type="predicted"/>
<evidence type="ECO:0000256" key="1">
    <source>
        <dbReference type="SAM" id="SignalP"/>
    </source>
</evidence>
<accession>A0AAD6UZ23</accession>
<sequence>MPSFSSLVTVCFVSALCSLSVHGRAVKLSARQTAASNPLELGPFSPGSTAMVTSRSHALYTQKVVVTGPPAACTLQGSGEDKDMPVLGSNPTSTQCTFAPTNISEPLPLTLLFQFSPTGPDGEFTNSPVVVMDTNTIANVISMAASSEDSTDNDMNDSQVTITVVLPPNNTAPVQPTNPNTTFPEPITTTIILPEPVTNPNPTFQNALVESGMRFTPTDRIALSVGRFDGDSTMTDFHATTDDWNKVTGEVFDVKRAAPFSNVLVMRFLFRGSTKNGLKNSGLLLNGVVTYTGARPTGTPSGGHWYSKVSDGPQIADPCANDQANDATCGIALARNRFAKAMVLFTKVAQLRNRRAWYIVSPPAVCLVMPREGHANDFELIFRWVGCWLLANIACAAIASSHCGIREKSLEYVVSDSPNTRGNPVDKSPLW</sequence>
<dbReference type="InterPro" id="IPR036684">
    <property type="entry name" value="Ca_lectin_sf"/>
</dbReference>
<name>A0AAD6UZ23_9AGAR</name>
<comment type="caution">
    <text evidence="2">The sequence shown here is derived from an EMBL/GenBank/DDBJ whole genome shotgun (WGS) entry which is preliminary data.</text>
</comment>
<feature type="chain" id="PRO_5042056948" evidence="1">
    <location>
        <begin position="24"/>
        <end position="431"/>
    </location>
</feature>
<dbReference type="Proteomes" id="UP001219525">
    <property type="component" value="Unassembled WGS sequence"/>
</dbReference>
<organism evidence="2 3">
    <name type="scientific">Mycena pura</name>
    <dbReference type="NCBI Taxonomy" id="153505"/>
    <lineage>
        <taxon>Eukaryota</taxon>
        <taxon>Fungi</taxon>
        <taxon>Dikarya</taxon>
        <taxon>Basidiomycota</taxon>
        <taxon>Agaricomycotina</taxon>
        <taxon>Agaricomycetes</taxon>
        <taxon>Agaricomycetidae</taxon>
        <taxon>Agaricales</taxon>
        <taxon>Marasmiineae</taxon>
        <taxon>Mycenaceae</taxon>
        <taxon>Mycena</taxon>
    </lineage>
</organism>
<evidence type="ECO:0000313" key="2">
    <source>
        <dbReference type="EMBL" id="KAJ7198148.1"/>
    </source>
</evidence>
<gene>
    <name evidence="2" type="ORF">GGX14DRAFT_402176</name>
</gene>
<keyword evidence="3" id="KW-1185">Reference proteome</keyword>
<dbReference type="Gene3D" id="2.60.120.400">
    <property type="entry name" value="Calcium-mediated lectin"/>
    <property type="match status" value="1"/>
</dbReference>
<feature type="signal peptide" evidence="1">
    <location>
        <begin position="1"/>
        <end position="23"/>
    </location>
</feature>
<keyword evidence="1" id="KW-0732">Signal</keyword>
<protein>
    <submittedName>
        <fullName evidence="2">Uncharacterized protein</fullName>
    </submittedName>
</protein>
<dbReference type="AlphaFoldDB" id="A0AAD6UZ23"/>
<reference evidence="2" key="1">
    <citation type="submission" date="2023-03" db="EMBL/GenBank/DDBJ databases">
        <title>Massive genome expansion in bonnet fungi (Mycena s.s.) driven by repeated elements and novel gene families across ecological guilds.</title>
        <authorList>
            <consortium name="Lawrence Berkeley National Laboratory"/>
            <person name="Harder C.B."/>
            <person name="Miyauchi S."/>
            <person name="Viragh M."/>
            <person name="Kuo A."/>
            <person name="Thoen E."/>
            <person name="Andreopoulos B."/>
            <person name="Lu D."/>
            <person name="Skrede I."/>
            <person name="Drula E."/>
            <person name="Henrissat B."/>
            <person name="Morin E."/>
            <person name="Kohler A."/>
            <person name="Barry K."/>
            <person name="LaButti K."/>
            <person name="Morin E."/>
            <person name="Salamov A."/>
            <person name="Lipzen A."/>
            <person name="Mereny Z."/>
            <person name="Hegedus B."/>
            <person name="Baldrian P."/>
            <person name="Stursova M."/>
            <person name="Weitz H."/>
            <person name="Taylor A."/>
            <person name="Grigoriev I.V."/>
            <person name="Nagy L.G."/>
            <person name="Martin F."/>
            <person name="Kauserud H."/>
        </authorList>
    </citation>
    <scope>NUCLEOTIDE SEQUENCE</scope>
    <source>
        <strain evidence="2">9144</strain>
    </source>
</reference>
<dbReference type="EMBL" id="JARJCW010000074">
    <property type="protein sequence ID" value="KAJ7198148.1"/>
    <property type="molecule type" value="Genomic_DNA"/>
</dbReference>
<evidence type="ECO:0000313" key="3">
    <source>
        <dbReference type="Proteomes" id="UP001219525"/>
    </source>
</evidence>